<evidence type="ECO:0000256" key="10">
    <source>
        <dbReference type="SAM" id="Phobius"/>
    </source>
</evidence>
<feature type="domain" description="PTS EIIC type-1" evidence="11">
    <location>
        <begin position="27"/>
        <end position="425"/>
    </location>
</feature>
<feature type="transmembrane region" description="Helical" evidence="10">
    <location>
        <begin position="387"/>
        <end position="410"/>
    </location>
</feature>
<proteinExistence type="predicted"/>
<evidence type="ECO:0000256" key="8">
    <source>
        <dbReference type="ARBA" id="ARBA00023136"/>
    </source>
</evidence>
<dbReference type="EMBL" id="FLUN01000001">
    <property type="protein sequence ID" value="SBW10068.1"/>
    <property type="molecule type" value="Genomic_DNA"/>
</dbReference>
<evidence type="ECO:0000256" key="6">
    <source>
        <dbReference type="ARBA" id="ARBA00022692"/>
    </source>
</evidence>
<comment type="function">
    <text evidence="9">The phosphoenolpyruvate-dependent sugar phosphotransferase system (PTS), a major carbohydrate active -transport system, catalyzes the phosphorylation of incoming sugar substrates concomitant with their translocation across the cell membrane.</text>
</comment>
<dbReference type="PROSITE" id="PS51105">
    <property type="entry name" value="PTS_EIIC_TYPE_3"/>
    <property type="match status" value="1"/>
</dbReference>
<dbReference type="InterPro" id="IPR013013">
    <property type="entry name" value="PTS_EIIC_1"/>
</dbReference>
<feature type="transmembrane region" description="Helical" evidence="10">
    <location>
        <begin position="230"/>
        <end position="255"/>
    </location>
</feature>
<dbReference type="PROSITE" id="PS51103">
    <property type="entry name" value="PTS_EIIC_TYPE_1"/>
    <property type="match status" value="1"/>
</dbReference>
<dbReference type="AlphaFoldDB" id="A0A212KEM4"/>
<evidence type="ECO:0000256" key="4">
    <source>
        <dbReference type="ARBA" id="ARBA00022597"/>
    </source>
</evidence>
<dbReference type="GO" id="GO:0005886">
    <property type="term" value="C:plasma membrane"/>
    <property type="evidence" value="ECO:0007669"/>
    <property type="project" value="UniProtKB-SubCell"/>
</dbReference>
<sequence length="428" mass="45617">MGNFFDSKFMQALQRGGQKVAGNKAISALTGGMMGMMGVTMVGAIFQILAVVPTIFGWADQSSQYYQIMITPYNMTMGLMAVVMAFTLAFNYAKSLGLKPVVNGINSMLMFLMVAAPVKTVTLADGSTLAALDSSALGGTGLFAAILVAIVTVRITWFCEKKHITIKMPDVVPQFLSDGFSAMLPLLFSAILWLAISTIVSSVIGLTLPMAIMAILSIPLAYLNSVPGMLILVALSCTLWIFGIHGSMVVAMAIMPVMMQNVMANGAAVAAGQAPVFYATMLFGAMACAGGTGNTLPLVLMGLRSKSEQLRAVSKVALVPGIFNINEPLTFGFPIMYNPILAIPYIFGTVLTGFVVWAGYAVGFFQPGYIMMMSVMPLGVSEFLSSLAWQNIFIPVVGIVVNGLCYFPFFKAYEKQLLEKETAAAAVQ</sequence>
<evidence type="ECO:0000313" key="13">
    <source>
        <dbReference type="EMBL" id="SBW10068.1"/>
    </source>
</evidence>
<protein>
    <recommendedName>
        <fullName evidence="9">Permease IIC component</fullName>
    </recommendedName>
</protein>
<evidence type="ECO:0000256" key="2">
    <source>
        <dbReference type="ARBA" id="ARBA00022448"/>
    </source>
</evidence>
<evidence type="ECO:0000256" key="9">
    <source>
        <dbReference type="PIRNR" id="PIRNR006351"/>
    </source>
</evidence>
<evidence type="ECO:0000256" key="3">
    <source>
        <dbReference type="ARBA" id="ARBA00022475"/>
    </source>
</evidence>
<dbReference type="PANTHER" id="PTHR33989:SF4">
    <property type="entry name" value="PTS SYSTEM N,N'-DIACETYLCHITOBIOSE-SPECIFIC EIIC COMPONENT"/>
    <property type="match status" value="1"/>
</dbReference>
<dbReference type="InterPro" id="IPR003352">
    <property type="entry name" value="PTS_EIIC"/>
</dbReference>
<keyword evidence="5" id="KW-0598">Phosphotransferase system</keyword>
<reference evidence="13" key="1">
    <citation type="submission" date="2016-04" db="EMBL/GenBank/DDBJ databases">
        <authorList>
            <person name="Evans L.H."/>
            <person name="Alamgir A."/>
            <person name="Owens N."/>
            <person name="Weber N.D."/>
            <person name="Virtaneva K."/>
            <person name="Barbian K."/>
            <person name="Babar A."/>
            <person name="Rosenke K."/>
        </authorList>
    </citation>
    <scope>NUCLEOTIDE SEQUENCE</scope>
    <source>
        <strain evidence="13">86</strain>
    </source>
</reference>
<dbReference type="InterPro" id="IPR051088">
    <property type="entry name" value="PTS_Sugar-EIIC/EIIB"/>
</dbReference>
<keyword evidence="2 9" id="KW-0813">Transport</keyword>
<dbReference type="InterPro" id="IPR004501">
    <property type="entry name" value="PTS_EIIC_3"/>
</dbReference>
<evidence type="ECO:0000256" key="5">
    <source>
        <dbReference type="ARBA" id="ARBA00022683"/>
    </source>
</evidence>
<feature type="transmembrane region" description="Helical" evidence="10">
    <location>
        <begin position="71"/>
        <end position="93"/>
    </location>
</feature>
<keyword evidence="7 10" id="KW-1133">Transmembrane helix</keyword>
<feature type="transmembrane region" description="Helical" evidence="10">
    <location>
        <begin position="345"/>
        <end position="367"/>
    </location>
</feature>
<feature type="transmembrane region" description="Helical" evidence="10">
    <location>
        <begin position="275"/>
        <end position="301"/>
    </location>
</feature>
<name>A0A212KEM4_9FIRM</name>
<accession>A0A212KEM4</accession>
<keyword evidence="4 9" id="KW-0762">Sugar transport</keyword>
<gene>
    <name evidence="13" type="primary">licC</name>
    <name evidence="13" type="ORF">KL86CLO1_12829</name>
</gene>
<feature type="transmembrane region" description="Helical" evidence="10">
    <location>
        <begin position="202"/>
        <end position="223"/>
    </location>
</feature>
<comment type="subcellular location">
    <subcellularLocation>
        <location evidence="1">Cell membrane</location>
        <topology evidence="1">Multi-pass membrane protein</topology>
    </subcellularLocation>
</comment>
<feature type="domain" description="PTS EIIC type-3" evidence="12">
    <location>
        <begin position="9"/>
        <end position="409"/>
    </location>
</feature>
<dbReference type="GO" id="GO:0009401">
    <property type="term" value="P:phosphoenolpyruvate-dependent sugar phosphotransferase system"/>
    <property type="evidence" value="ECO:0007669"/>
    <property type="project" value="UniProtKB-KW"/>
</dbReference>
<evidence type="ECO:0000256" key="1">
    <source>
        <dbReference type="ARBA" id="ARBA00004651"/>
    </source>
</evidence>
<dbReference type="GO" id="GO:1902815">
    <property type="term" value="P:N,N'-diacetylchitobiose import"/>
    <property type="evidence" value="ECO:0007669"/>
    <property type="project" value="TreeGrafter"/>
</dbReference>
<dbReference type="Pfam" id="PF02378">
    <property type="entry name" value="PTS_EIIC"/>
    <property type="match status" value="1"/>
</dbReference>
<keyword evidence="6 10" id="KW-0812">Transmembrane</keyword>
<evidence type="ECO:0000259" key="11">
    <source>
        <dbReference type="PROSITE" id="PS51103"/>
    </source>
</evidence>
<organism evidence="13">
    <name type="scientific">uncultured Eubacteriales bacterium</name>
    <dbReference type="NCBI Taxonomy" id="172733"/>
    <lineage>
        <taxon>Bacteria</taxon>
        <taxon>Bacillati</taxon>
        <taxon>Bacillota</taxon>
        <taxon>Clostridia</taxon>
        <taxon>Eubacteriales</taxon>
        <taxon>environmental samples</taxon>
    </lineage>
</organism>
<feature type="transmembrane region" description="Helical" evidence="10">
    <location>
        <begin position="39"/>
        <end position="59"/>
    </location>
</feature>
<dbReference type="GO" id="GO:0008982">
    <property type="term" value="F:protein-N(PI)-phosphohistidine-sugar phosphotransferase activity"/>
    <property type="evidence" value="ECO:0007669"/>
    <property type="project" value="UniProtKB-UniRule"/>
</dbReference>
<evidence type="ECO:0000259" key="12">
    <source>
        <dbReference type="PROSITE" id="PS51105"/>
    </source>
</evidence>
<dbReference type="PIRSF" id="PIRSF006351">
    <property type="entry name" value="PTS_EIIC-Cellobiose"/>
    <property type="match status" value="1"/>
</dbReference>
<feature type="transmembrane region" description="Helical" evidence="10">
    <location>
        <begin position="105"/>
        <end position="124"/>
    </location>
</feature>
<keyword evidence="8 9" id="KW-0472">Membrane</keyword>
<dbReference type="InterPro" id="IPR004796">
    <property type="entry name" value="PTS_IIC_cello"/>
</dbReference>
<dbReference type="PANTHER" id="PTHR33989">
    <property type="match status" value="1"/>
</dbReference>
<keyword evidence="3 9" id="KW-1003">Cell membrane</keyword>
<feature type="transmembrane region" description="Helical" evidence="10">
    <location>
        <begin position="136"/>
        <end position="155"/>
    </location>
</feature>
<evidence type="ECO:0000256" key="7">
    <source>
        <dbReference type="ARBA" id="ARBA00022989"/>
    </source>
</evidence>